<evidence type="ECO:0000313" key="2">
    <source>
        <dbReference type="EMBL" id="CAB4843548.1"/>
    </source>
</evidence>
<dbReference type="EMBL" id="CAFBAA010000020">
    <property type="protein sequence ID" value="CAB4843548.1"/>
    <property type="molecule type" value="Genomic_DNA"/>
</dbReference>
<dbReference type="Gene3D" id="2.40.128.20">
    <property type="match status" value="1"/>
</dbReference>
<reference evidence="1" key="1">
    <citation type="submission" date="2020-05" db="EMBL/GenBank/DDBJ databases">
        <authorList>
            <person name="Chiriac C."/>
            <person name="Salcher M."/>
            <person name="Ghai R."/>
            <person name="Kavagutti S V."/>
        </authorList>
    </citation>
    <scope>NUCLEOTIDE SEQUENCE</scope>
</reference>
<sequence>MGIREEMPLLARHEGKWMGHYVWVDQQGNFVERHEARLENSFPTEGPYEYYQINTYDYDDGRHEVIHFPAKYKDGQLWFDTDRITGRAWEVDENTMMLTWVRKDDPSGYFYEMIQLDATGNKRSRVWQWFENGICTKRTLINEERVA</sequence>
<proteinExistence type="predicted"/>
<dbReference type="InterPro" id="IPR012674">
    <property type="entry name" value="Calycin"/>
</dbReference>
<organism evidence="1">
    <name type="scientific">freshwater metagenome</name>
    <dbReference type="NCBI Taxonomy" id="449393"/>
    <lineage>
        <taxon>unclassified sequences</taxon>
        <taxon>metagenomes</taxon>
        <taxon>ecological metagenomes</taxon>
    </lineage>
</organism>
<evidence type="ECO:0000313" key="1">
    <source>
        <dbReference type="EMBL" id="CAB4676381.1"/>
    </source>
</evidence>
<dbReference type="SUPFAM" id="SSF50814">
    <property type="entry name" value="Lipocalins"/>
    <property type="match status" value="1"/>
</dbReference>
<protein>
    <submittedName>
        <fullName evidence="1">Unannotated protein</fullName>
    </submittedName>
</protein>
<accession>A0A6J6MQ16</accession>
<name>A0A6J6MQ16_9ZZZZ</name>
<dbReference type="AlphaFoldDB" id="A0A6J6MQ16"/>
<gene>
    <name evidence="1" type="ORF">UFOPK2342_00809</name>
    <name evidence="2" type="ORF">UFOPK3266_00911</name>
</gene>
<dbReference type="EMBL" id="CAEZXB010000012">
    <property type="protein sequence ID" value="CAB4676381.1"/>
    <property type="molecule type" value="Genomic_DNA"/>
</dbReference>